<dbReference type="PANTHER" id="PTHR34136:SF1">
    <property type="entry name" value="UDP-N-ACETYL-D-MANNOSAMINURONIC ACID TRANSFERASE"/>
    <property type="match status" value="1"/>
</dbReference>
<dbReference type="EMBL" id="JAMOIM010000021">
    <property type="protein sequence ID" value="MCW6511081.1"/>
    <property type="molecule type" value="Genomic_DNA"/>
</dbReference>
<evidence type="ECO:0000313" key="4">
    <source>
        <dbReference type="Proteomes" id="UP001165667"/>
    </source>
</evidence>
<proteinExistence type="predicted"/>
<evidence type="ECO:0000256" key="1">
    <source>
        <dbReference type="ARBA" id="ARBA00022676"/>
    </source>
</evidence>
<keyword evidence="1" id="KW-0328">Glycosyltransferase</keyword>
<dbReference type="GO" id="GO:0016758">
    <property type="term" value="F:hexosyltransferase activity"/>
    <property type="evidence" value="ECO:0007669"/>
    <property type="project" value="TreeGrafter"/>
</dbReference>
<dbReference type="InterPro" id="IPR004629">
    <property type="entry name" value="WecG_TagA_CpsF"/>
</dbReference>
<dbReference type="CDD" id="cd06533">
    <property type="entry name" value="Glyco_transf_WecG_TagA"/>
    <property type="match status" value="1"/>
</dbReference>
<evidence type="ECO:0000313" key="3">
    <source>
        <dbReference type="EMBL" id="MCW6511081.1"/>
    </source>
</evidence>
<dbReference type="NCBIfam" id="TIGR00696">
    <property type="entry name" value="wecG_tagA_cpsF"/>
    <property type="match status" value="1"/>
</dbReference>
<keyword evidence="2" id="KW-0808">Transferase</keyword>
<name>A0AA41Z166_9HYPH</name>
<protein>
    <submittedName>
        <fullName evidence="3">WecB/TagA/CpsF family glycosyltransferase</fullName>
    </submittedName>
</protein>
<keyword evidence="4" id="KW-1185">Reference proteome</keyword>
<evidence type="ECO:0000256" key="2">
    <source>
        <dbReference type="ARBA" id="ARBA00022679"/>
    </source>
</evidence>
<dbReference type="PANTHER" id="PTHR34136">
    <property type="match status" value="1"/>
</dbReference>
<dbReference type="Proteomes" id="UP001165667">
    <property type="component" value="Unassembled WGS sequence"/>
</dbReference>
<comment type="caution">
    <text evidence="3">The sequence shown here is derived from an EMBL/GenBank/DDBJ whole genome shotgun (WGS) entry which is preliminary data.</text>
</comment>
<dbReference type="Pfam" id="PF03808">
    <property type="entry name" value="Glyco_tran_WecG"/>
    <property type="match status" value="1"/>
</dbReference>
<accession>A0AA41Z166</accession>
<sequence length="251" mass="28356">MIGSFLLGGFRVRSTRTDLLIRFLQTRMRANRKIAIGFVNHHFVTSCQDLGCGLSNKESYLLVNDGIGMQIAAFLRFGRGFRENMNGTDFVPRFLERLRGTASVYLIGSTPEVVAAAAARIANNPGCRVAGYCDGFSVWEREDEVLKEIAAASPDILLVGLGNPLQEQWVLQHWDRLDAKLIFGVGALFDWMTGKRRRAPALIRRLRLEWVYRVAIEPKRLLRRYTVGVIHFFSLVFVAPSPVQPREWTGS</sequence>
<reference evidence="3" key="1">
    <citation type="submission" date="2022-05" db="EMBL/GenBank/DDBJ databases">
        <authorList>
            <person name="Pankratov T."/>
        </authorList>
    </citation>
    <scope>NUCLEOTIDE SEQUENCE</scope>
    <source>
        <strain evidence="3">BP6-180914</strain>
    </source>
</reference>
<dbReference type="AlphaFoldDB" id="A0AA41Z166"/>
<gene>
    <name evidence="3" type="ORF">M8523_24030</name>
</gene>
<dbReference type="RefSeq" id="WP_282587460.1">
    <property type="nucleotide sequence ID" value="NZ_JAMOIM010000021.1"/>
</dbReference>
<organism evidence="3 4">
    <name type="scientific">Lichenifustis flavocetrariae</name>
    <dbReference type="NCBI Taxonomy" id="2949735"/>
    <lineage>
        <taxon>Bacteria</taxon>
        <taxon>Pseudomonadati</taxon>
        <taxon>Pseudomonadota</taxon>
        <taxon>Alphaproteobacteria</taxon>
        <taxon>Hyphomicrobiales</taxon>
        <taxon>Lichenihabitantaceae</taxon>
        <taxon>Lichenifustis</taxon>
    </lineage>
</organism>